<organism evidence="3 4">
    <name type="scientific">Bacillus carboniphilus</name>
    <dbReference type="NCBI Taxonomy" id="86663"/>
    <lineage>
        <taxon>Bacteria</taxon>
        <taxon>Bacillati</taxon>
        <taxon>Bacillota</taxon>
        <taxon>Bacilli</taxon>
        <taxon>Bacillales</taxon>
        <taxon>Bacillaceae</taxon>
        <taxon>Bacillus</taxon>
    </lineage>
</organism>
<dbReference type="PANTHER" id="PTHR32305:SF15">
    <property type="entry name" value="PROTEIN RHSA-RELATED"/>
    <property type="match status" value="1"/>
</dbReference>
<dbReference type="RefSeq" id="WP_306019624.1">
    <property type="nucleotide sequence ID" value="NZ_CP129013.1"/>
</dbReference>
<sequence length="465" mass="51524">MIQLSLFYKVISSAEKEAPHIGVTVPFRANRLDSVEQIMDGQDPIITQNFYNGDGQRIEKKVNGTSWKYMYDRGNLLYTSDNNHNKATEHVLDPYGGIVTSKRFDGNYKNNYFFYHYDMRGSVTSILKPTGERVKGYDYDEFGNLEEVGDKSFLNEVKFTGAVHDQSTGLHYMNARHYNSNTGRFISQDTYKGVAHDPWSQHLYSYTTNNPVNYIDPTGHAPAYIGHDGKAHVAIPVHQGDGTFTWRAPYAEKSKSAGDWIQNGLDVLGMAGSTPMGASPIVQGIALGADLLNAGIFLAKGEFKNAGLTAASAVPYLDYLKAGRATNSFVKNGTKSSENVVYRALNQKDAERVSQGLGLEAKNPNGTWGLKEHLVSGSSRSSWANDPFISTTTDKNIARGFNNSGSNLGIAKIDLNKVPSQNYKGYEIYPRQNGKEGLPYHYSIWQQEISIYQSIPNNAIKGFVK</sequence>
<dbReference type="Proteomes" id="UP001197974">
    <property type="component" value="Chromosome"/>
</dbReference>
<dbReference type="InterPro" id="IPR056823">
    <property type="entry name" value="TEN-like_YD-shell"/>
</dbReference>
<dbReference type="InterPro" id="IPR050708">
    <property type="entry name" value="T6SS_VgrG/RHS"/>
</dbReference>
<dbReference type="Gene3D" id="2.180.10.10">
    <property type="entry name" value="RHS repeat-associated core"/>
    <property type="match status" value="1"/>
</dbReference>
<accession>A0ABY9JSK9</accession>
<dbReference type="Pfam" id="PF25023">
    <property type="entry name" value="TEN_YD-shell"/>
    <property type="match status" value="1"/>
</dbReference>
<protein>
    <submittedName>
        <fullName evidence="3">RHS repeat-associated core domain-containing protein</fullName>
    </submittedName>
</protein>
<dbReference type="InterPro" id="IPR022385">
    <property type="entry name" value="Rhs_assc_core"/>
</dbReference>
<proteinExistence type="predicted"/>
<feature type="domain" description="Teneurin-like YD-shell" evidence="2">
    <location>
        <begin position="110"/>
        <end position="212"/>
    </location>
</feature>
<keyword evidence="4" id="KW-1185">Reference proteome</keyword>
<evidence type="ECO:0000259" key="2">
    <source>
        <dbReference type="Pfam" id="PF25023"/>
    </source>
</evidence>
<name>A0ABY9JSK9_9BACI</name>
<reference evidence="3 4" key="1">
    <citation type="submission" date="2023-06" db="EMBL/GenBank/DDBJ databases">
        <title>Five Gram-positive bacteria isolated from mangrove sediments in Shenzhen, Guangdong, China.</title>
        <authorList>
            <person name="Yu S."/>
            <person name="Zheng W."/>
            <person name="Huang Y."/>
        </authorList>
    </citation>
    <scope>NUCLEOTIDE SEQUENCE [LARGE SCALE GENOMIC DNA]</scope>
    <source>
        <strain evidence="3 4">SaN35-3</strain>
    </source>
</reference>
<evidence type="ECO:0000313" key="3">
    <source>
        <dbReference type="EMBL" id="WLR41723.1"/>
    </source>
</evidence>
<evidence type="ECO:0000256" key="1">
    <source>
        <dbReference type="ARBA" id="ARBA00022737"/>
    </source>
</evidence>
<dbReference type="PANTHER" id="PTHR32305">
    <property type="match status" value="1"/>
</dbReference>
<evidence type="ECO:0000313" key="4">
    <source>
        <dbReference type="Proteomes" id="UP001197974"/>
    </source>
</evidence>
<keyword evidence="1" id="KW-0677">Repeat</keyword>
<gene>
    <name evidence="3" type="ORF">LC087_12725</name>
</gene>
<dbReference type="CDD" id="cd20745">
    <property type="entry name" value="FIX_RhsA_AHH_HNH-like"/>
    <property type="match status" value="1"/>
</dbReference>
<dbReference type="NCBIfam" id="TIGR03696">
    <property type="entry name" value="Rhs_assc_core"/>
    <property type="match status" value="1"/>
</dbReference>
<dbReference type="Gene3D" id="3.90.210.10">
    <property type="entry name" value="Heat-Labile Enterotoxin, subunit A"/>
    <property type="match status" value="1"/>
</dbReference>
<dbReference type="EMBL" id="CP129013">
    <property type="protein sequence ID" value="WLR41723.1"/>
    <property type="molecule type" value="Genomic_DNA"/>
</dbReference>